<evidence type="ECO:0000313" key="3">
    <source>
        <dbReference type="Proteomes" id="UP000593594"/>
    </source>
</evidence>
<dbReference type="Proteomes" id="UP000593594">
    <property type="component" value="Chromosome"/>
</dbReference>
<reference evidence="2 3" key="1">
    <citation type="submission" date="2020-06" db="EMBL/GenBank/DDBJ databases">
        <title>Genome sequence of 2 isolates from Red Sea Mangroves.</title>
        <authorList>
            <person name="Sefrji F."/>
            <person name="Michoud G."/>
            <person name="Merlino G."/>
            <person name="Daffonchio D."/>
        </authorList>
    </citation>
    <scope>NUCLEOTIDE SEQUENCE [LARGE SCALE GENOMIC DNA]</scope>
    <source>
        <strain evidence="2 3">R1DC25</strain>
    </source>
</reference>
<gene>
    <name evidence="2" type="ORF">HW532_05240</name>
</gene>
<name>A0A7S8C2H3_9HYPH</name>
<organism evidence="2 3">
    <name type="scientific">Kaustia mangrovi</name>
    <dbReference type="NCBI Taxonomy" id="2593653"/>
    <lineage>
        <taxon>Bacteria</taxon>
        <taxon>Pseudomonadati</taxon>
        <taxon>Pseudomonadota</taxon>
        <taxon>Alphaproteobacteria</taxon>
        <taxon>Hyphomicrobiales</taxon>
        <taxon>Parvibaculaceae</taxon>
        <taxon>Kaustia</taxon>
    </lineage>
</organism>
<proteinExistence type="predicted"/>
<dbReference type="Pfam" id="PF04325">
    <property type="entry name" value="DUF465"/>
    <property type="match status" value="1"/>
</dbReference>
<dbReference type="InterPro" id="IPR038444">
    <property type="entry name" value="DUF465_sf"/>
</dbReference>
<dbReference type="EMBL" id="CP058214">
    <property type="protein sequence ID" value="QPC42158.1"/>
    <property type="molecule type" value="Genomic_DNA"/>
</dbReference>
<dbReference type="AlphaFoldDB" id="A0A7S8C2H3"/>
<dbReference type="InterPro" id="IPR007420">
    <property type="entry name" value="DUF465"/>
</dbReference>
<protein>
    <submittedName>
        <fullName evidence="2">DUF465 domain-containing protein</fullName>
    </submittedName>
</protein>
<accession>A0A7S8C2H3</accession>
<dbReference type="KEGG" id="kmn:HW532_05240"/>
<evidence type="ECO:0000256" key="1">
    <source>
        <dbReference type="SAM" id="Coils"/>
    </source>
</evidence>
<keyword evidence="3" id="KW-1185">Reference proteome</keyword>
<evidence type="ECO:0000313" key="2">
    <source>
        <dbReference type="EMBL" id="QPC42158.1"/>
    </source>
</evidence>
<sequence length="67" mass="7623">METPQDDLGERLASLRQQHRDLDGAIASLEKTGTGDQLQLRRLKKQKLQLKDEISQLEDQLLPDIIA</sequence>
<feature type="coiled-coil region" evidence="1">
    <location>
        <begin position="12"/>
        <end position="60"/>
    </location>
</feature>
<dbReference type="RefSeq" id="WP_213163390.1">
    <property type="nucleotide sequence ID" value="NZ_CP058214.1"/>
</dbReference>
<keyword evidence="1" id="KW-0175">Coiled coil</keyword>
<dbReference type="Gene3D" id="6.10.280.50">
    <property type="match status" value="1"/>
</dbReference>